<organism evidence="1 2">
    <name type="scientific">Adhaeretor mobilis</name>
    <dbReference type="NCBI Taxonomy" id="1930276"/>
    <lineage>
        <taxon>Bacteria</taxon>
        <taxon>Pseudomonadati</taxon>
        <taxon>Planctomycetota</taxon>
        <taxon>Planctomycetia</taxon>
        <taxon>Pirellulales</taxon>
        <taxon>Lacipirellulaceae</taxon>
        <taxon>Adhaeretor</taxon>
    </lineage>
</organism>
<sequence>MQSVGKPNSIQWPVVATAFALLLLVGGARQSADAREKLSEPSPQTAHNGALHYQRAILFLTSVDPVKREILQKPIWEIVTPATTDAEIAKLDELLIESRHAIRSARVGSNQASADFGLDIQQYMVSSLLPHTHSMVDLSRLMALVGIHRESEGHWQEAADAYFACLRMGRHMTHQTTLAEAFAGAEILETAYFSLGRWAVNCPDQALVKEAFDLLTVVAFDLVQPAKTMQSEANILKMRMDALRHSYPDGPWAEIVLEALGAEFPAAGPEAMQKAAQAAAIKHGIPQSAFDSEASFLQHLNRMAALHFAMANESAQCLTQSAADAIRCGEKVNRKYQDKLMNTQNTGNWDPAKIASLFAVHDAEFTVLRTTLAIAAAKSENGYPADLNAIVDEFGGEAPLSPYDGSPLVYEVIDGGKAFSLSVAAAKIGSVDLPAIKFSSAQ</sequence>
<name>A0A517N0D3_9BACT</name>
<keyword evidence="2" id="KW-1185">Reference proteome</keyword>
<evidence type="ECO:0000313" key="2">
    <source>
        <dbReference type="Proteomes" id="UP000319852"/>
    </source>
</evidence>
<evidence type="ECO:0000313" key="1">
    <source>
        <dbReference type="EMBL" id="QDT00596.1"/>
    </source>
</evidence>
<dbReference type="EMBL" id="CP036263">
    <property type="protein sequence ID" value="QDT00596.1"/>
    <property type="molecule type" value="Genomic_DNA"/>
</dbReference>
<reference evidence="1 2" key="1">
    <citation type="submission" date="2019-02" db="EMBL/GenBank/DDBJ databases">
        <title>Deep-cultivation of Planctomycetes and their phenomic and genomic characterization uncovers novel biology.</title>
        <authorList>
            <person name="Wiegand S."/>
            <person name="Jogler M."/>
            <person name="Boedeker C."/>
            <person name="Pinto D."/>
            <person name="Vollmers J."/>
            <person name="Rivas-Marin E."/>
            <person name="Kohn T."/>
            <person name="Peeters S.H."/>
            <person name="Heuer A."/>
            <person name="Rast P."/>
            <person name="Oberbeckmann S."/>
            <person name="Bunk B."/>
            <person name="Jeske O."/>
            <person name="Meyerdierks A."/>
            <person name="Storesund J.E."/>
            <person name="Kallscheuer N."/>
            <person name="Luecker S."/>
            <person name="Lage O.M."/>
            <person name="Pohl T."/>
            <person name="Merkel B.J."/>
            <person name="Hornburger P."/>
            <person name="Mueller R.-W."/>
            <person name="Bruemmer F."/>
            <person name="Labrenz M."/>
            <person name="Spormann A.M."/>
            <person name="Op den Camp H."/>
            <person name="Overmann J."/>
            <person name="Amann R."/>
            <person name="Jetten M.S.M."/>
            <person name="Mascher T."/>
            <person name="Medema M.H."/>
            <person name="Devos D.P."/>
            <person name="Kaster A.-K."/>
            <person name="Ovreas L."/>
            <person name="Rohde M."/>
            <person name="Galperin M.Y."/>
            <person name="Jogler C."/>
        </authorList>
    </citation>
    <scope>NUCLEOTIDE SEQUENCE [LARGE SCALE GENOMIC DNA]</scope>
    <source>
        <strain evidence="1 2">HG15A2</strain>
    </source>
</reference>
<protein>
    <submittedName>
        <fullName evidence="1">Uncharacterized protein</fullName>
    </submittedName>
</protein>
<dbReference type="KEGG" id="amob:HG15A2_39350"/>
<dbReference type="RefSeq" id="WP_145062200.1">
    <property type="nucleotide sequence ID" value="NZ_CP036263.1"/>
</dbReference>
<gene>
    <name evidence="1" type="ORF">HG15A2_39350</name>
</gene>
<accession>A0A517N0D3</accession>
<dbReference type="Proteomes" id="UP000319852">
    <property type="component" value="Chromosome"/>
</dbReference>
<proteinExistence type="predicted"/>
<dbReference type="OrthoDB" id="243585at2"/>
<dbReference type="AlphaFoldDB" id="A0A517N0D3"/>